<feature type="domain" description="C2H2-type" evidence="22">
    <location>
        <begin position="659"/>
        <end position="686"/>
    </location>
</feature>
<dbReference type="PROSITE" id="PS00108">
    <property type="entry name" value="PROTEIN_KINASE_ST"/>
    <property type="match status" value="1"/>
</dbReference>
<dbReference type="GO" id="GO:0008270">
    <property type="term" value="F:zinc ion binding"/>
    <property type="evidence" value="ECO:0007669"/>
    <property type="project" value="UniProtKB-KW"/>
</dbReference>
<evidence type="ECO:0000256" key="17">
    <source>
        <dbReference type="ARBA" id="ARBA00048878"/>
    </source>
</evidence>
<dbReference type="GO" id="GO:0070507">
    <property type="term" value="P:regulation of microtubule cytoskeleton organization"/>
    <property type="evidence" value="ECO:0007669"/>
    <property type="project" value="TreeGrafter"/>
</dbReference>
<dbReference type="GO" id="GO:0010975">
    <property type="term" value="P:regulation of neuron projection development"/>
    <property type="evidence" value="ECO:0007669"/>
    <property type="project" value="TreeGrafter"/>
</dbReference>
<evidence type="ECO:0000256" key="2">
    <source>
        <dbReference type="ARBA" id="ARBA00005527"/>
    </source>
</evidence>
<comment type="subcellular location">
    <subcellularLocation>
        <location evidence="1">Nucleus</location>
    </subcellularLocation>
</comment>
<feature type="domain" description="C2H2-type" evidence="22">
    <location>
        <begin position="1272"/>
        <end position="1299"/>
    </location>
</feature>
<dbReference type="Proteomes" id="UP000290572">
    <property type="component" value="Unassembled WGS sequence"/>
</dbReference>
<feature type="region of interest" description="Disordered" evidence="20">
    <location>
        <begin position="532"/>
        <end position="553"/>
    </location>
</feature>
<feature type="domain" description="C2H2-type" evidence="22">
    <location>
        <begin position="1216"/>
        <end position="1243"/>
    </location>
</feature>
<protein>
    <recommendedName>
        <fullName evidence="3">[tau protein] kinase</fullName>
        <ecNumber evidence="3">2.7.11.26</ecNumber>
    </recommendedName>
</protein>
<keyword evidence="4" id="KW-0723">Serine/threonine-protein kinase</keyword>
<dbReference type="Gene3D" id="3.30.160.60">
    <property type="entry name" value="Classic Zinc Finger"/>
    <property type="match status" value="11"/>
</dbReference>
<dbReference type="GO" id="GO:0005829">
    <property type="term" value="C:cytosol"/>
    <property type="evidence" value="ECO:0007669"/>
    <property type="project" value="TreeGrafter"/>
</dbReference>
<dbReference type="FunFam" id="3.30.160.60:FF:001800">
    <property type="entry name" value="Zinc finger protein 467"/>
    <property type="match status" value="1"/>
</dbReference>
<organism evidence="23 24">
    <name type="scientific">Labeo rohita</name>
    <name type="common">Indian major carp</name>
    <name type="synonym">Cyprinus rohita</name>
    <dbReference type="NCBI Taxonomy" id="84645"/>
    <lineage>
        <taxon>Eukaryota</taxon>
        <taxon>Metazoa</taxon>
        <taxon>Chordata</taxon>
        <taxon>Craniata</taxon>
        <taxon>Vertebrata</taxon>
        <taxon>Euteleostomi</taxon>
        <taxon>Actinopterygii</taxon>
        <taxon>Neopterygii</taxon>
        <taxon>Teleostei</taxon>
        <taxon>Ostariophysi</taxon>
        <taxon>Cypriniformes</taxon>
        <taxon>Cyprinidae</taxon>
        <taxon>Labeoninae</taxon>
        <taxon>Labeonini</taxon>
        <taxon>Labeo</taxon>
    </lineage>
</organism>
<feature type="domain" description="C2H2-type" evidence="22">
    <location>
        <begin position="1078"/>
        <end position="1105"/>
    </location>
</feature>
<feature type="region of interest" description="Disordered" evidence="20">
    <location>
        <begin position="1"/>
        <end position="57"/>
    </location>
</feature>
<dbReference type="CDD" id="cd14137">
    <property type="entry name" value="STKc_GSK3"/>
    <property type="match status" value="1"/>
</dbReference>
<evidence type="ECO:0000259" key="22">
    <source>
        <dbReference type="PROSITE" id="PS50157"/>
    </source>
</evidence>
<evidence type="ECO:0000256" key="1">
    <source>
        <dbReference type="ARBA" id="ARBA00004123"/>
    </source>
</evidence>
<feature type="domain" description="C2H2-type" evidence="22">
    <location>
        <begin position="1300"/>
        <end position="1327"/>
    </location>
</feature>
<feature type="domain" description="C2H2-type" evidence="22">
    <location>
        <begin position="1244"/>
        <end position="1271"/>
    </location>
</feature>
<dbReference type="PANTHER" id="PTHR24057">
    <property type="entry name" value="GLYCOGEN SYNTHASE KINASE-3 ALPHA"/>
    <property type="match status" value="1"/>
</dbReference>
<dbReference type="InterPro" id="IPR017441">
    <property type="entry name" value="Protein_kinase_ATP_BS"/>
</dbReference>
<comment type="caution">
    <text evidence="23">The sequence shown here is derived from an EMBL/GenBank/DDBJ whole genome shotgun (WGS) entry which is preliminary data.</text>
</comment>
<dbReference type="InterPro" id="IPR050591">
    <property type="entry name" value="GSK-3"/>
</dbReference>
<dbReference type="GO" id="GO:0032007">
    <property type="term" value="P:negative regulation of TOR signaling"/>
    <property type="evidence" value="ECO:0007669"/>
    <property type="project" value="TreeGrafter"/>
</dbReference>
<evidence type="ECO:0000256" key="14">
    <source>
        <dbReference type="ARBA" id="ARBA00023163"/>
    </source>
</evidence>
<keyword evidence="24" id="KW-1185">Reference proteome</keyword>
<evidence type="ECO:0000256" key="13">
    <source>
        <dbReference type="ARBA" id="ARBA00023015"/>
    </source>
</evidence>
<dbReference type="InterPro" id="IPR013087">
    <property type="entry name" value="Znf_C2H2_type"/>
</dbReference>
<name>A0A498MV90_LABRO</name>
<dbReference type="SMART" id="SM00220">
    <property type="entry name" value="S_TKc"/>
    <property type="match status" value="1"/>
</dbReference>
<dbReference type="GO" id="GO:0006357">
    <property type="term" value="P:regulation of transcription by RNA polymerase II"/>
    <property type="evidence" value="ECO:0007669"/>
    <property type="project" value="UniProtKB-ARBA"/>
</dbReference>
<evidence type="ECO:0000259" key="21">
    <source>
        <dbReference type="PROSITE" id="PS50011"/>
    </source>
</evidence>
<dbReference type="PANTHER" id="PTHR24057:SF14">
    <property type="entry name" value="GLYCOGEN SYNTHASE KINASE-3 ALPHA"/>
    <property type="match status" value="1"/>
</dbReference>
<feature type="domain" description="C2H2-type" evidence="22">
    <location>
        <begin position="1106"/>
        <end position="1133"/>
    </location>
</feature>
<dbReference type="InterPro" id="IPR039192">
    <property type="entry name" value="STKc_GSK3"/>
</dbReference>
<dbReference type="GO" id="GO:0008286">
    <property type="term" value="P:insulin receptor signaling pathway"/>
    <property type="evidence" value="ECO:0007669"/>
    <property type="project" value="TreeGrafter"/>
</dbReference>
<dbReference type="GO" id="GO:0030154">
    <property type="term" value="P:cell differentiation"/>
    <property type="evidence" value="ECO:0007669"/>
    <property type="project" value="TreeGrafter"/>
</dbReference>
<evidence type="ECO:0000256" key="8">
    <source>
        <dbReference type="ARBA" id="ARBA00022741"/>
    </source>
</evidence>
<feature type="region of interest" description="Disordered" evidence="20">
    <location>
        <begin position="1026"/>
        <end position="1047"/>
    </location>
</feature>
<dbReference type="PROSITE" id="PS50157">
    <property type="entry name" value="ZINC_FINGER_C2H2_2"/>
    <property type="match status" value="16"/>
</dbReference>
<evidence type="ECO:0000256" key="16">
    <source>
        <dbReference type="ARBA" id="ARBA00048291"/>
    </source>
</evidence>
<feature type="domain" description="Protein kinase" evidence="21">
    <location>
        <begin position="83"/>
        <end position="362"/>
    </location>
</feature>
<dbReference type="PROSITE" id="PS50011">
    <property type="entry name" value="PROTEIN_KINASE_DOM"/>
    <property type="match status" value="1"/>
</dbReference>
<feature type="domain" description="C2H2-type" evidence="22">
    <location>
        <begin position="1051"/>
        <end position="1078"/>
    </location>
</feature>
<feature type="region of interest" description="Disordered" evidence="20">
    <location>
        <begin position="577"/>
        <end position="626"/>
    </location>
</feature>
<evidence type="ECO:0000256" key="20">
    <source>
        <dbReference type="SAM" id="MobiDB-lite"/>
    </source>
</evidence>
<comment type="similarity">
    <text evidence="2">Belongs to the protein kinase superfamily. CMGC Ser/Thr protein kinase family. GSK-3 subfamily.</text>
</comment>
<feature type="binding site" evidence="19">
    <location>
        <position position="113"/>
    </location>
    <ligand>
        <name>ATP</name>
        <dbReference type="ChEBI" id="CHEBI:30616"/>
    </ligand>
</feature>
<keyword evidence="10" id="KW-0418">Kinase</keyword>
<dbReference type="GO" id="GO:0005634">
    <property type="term" value="C:nucleus"/>
    <property type="evidence" value="ECO:0007669"/>
    <property type="project" value="UniProtKB-SubCell"/>
</dbReference>
<feature type="domain" description="C2H2-type" evidence="22">
    <location>
        <begin position="975"/>
        <end position="1002"/>
    </location>
</feature>
<feature type="compositionally biased region" description="Low complexity" evidence="20">
    <location>
        <begin position="20"/>
        <end position="33"/>
    </location>
</feature>
<dbReference type="FunFam" id="3.30.160.60:FF:001972">
    <property type="entry name" value="Zinc finger protein 574"/>
    <property type="match status" value="1"/>
</dbReference>
<dbReference type="SMART" id="SM00355">
    <property type="entry name" value="ZnF_C2H2"/>
    <property type="match status" value="16"/>
</dbReference>
<dbReference type="InterPro" id="IPR036236">
    <property type="entry name" value="Znf_C2H2_sf"/>
</dbReference>
<keyword evidence="13" id="KW-0805">Transcription regulation</keyword>
<proteinExistence type="inferred from homology"/>
<dbReference type="EMBL" id="QBIY01012524">
    <property type="protein sequence ID" value="RXN24640.1"/>
    <property type="molecule type" value="Genomic_DNA"/>
</dbReference>
<keyword evidence="7" id="KW-0677">Repeat</keyword>
<feature type="compositionally biased region" description="Polar residues" evidence="20">
    <location>
        <begin position="1"/>
        <end position="12"/>
    </location>
</feature>
<keyword evidence="5" id="KW-0808">Transferase</keyword>
<dbReference type="GO" id="GO:0090090">
    <property type="term" value="P:negative regulation of canonical Wnt signaling pathway"/>
    <property type="evidence" value="ECO:0007669"/>
    <property type="project" value="TreeGrafter"/>
</dbReference>
<evidence type="ECO:0000313" key="24">
    <source>
        <dbReference type="Proteomes" id="UP000290572"/>
    </source>
</evidence>
<reference evidence="23 24" key="1">
    <citation type="submission" date="2018-03" db="EMBL/GenBank/DDBJ databases">
        <title>Draft genome sequence of Rohu Carp (Labeo rohita).</title>
        <authorList>
            <person name="Das P."/>
            <person name="Kushwaha B."/>
            <person name="Joshi C.G."/>
            <person name="Kumar D."/>
            <person name="Nagpure N.S."/>
            <person name="Sahoo L."/>
            <person name="Das S.P."/>
            <person name="Bit A."/>
            <person name="Patnaik S."/>
            <person name="Meher P.K."/>
            <person name="Jayasankar P."/>
            <person name="Koringa P.G."/>
            <person name="Patel N.V."/>
            <person name="Hinsu A.T."/>
            <person name="Kumar R."/>
            <person name="Pandey M."/>
            <person name="Agarwal S."/>
            <person name="Srivastava S."/>
            <person name="Singh M."/>
            <person name="Iquebal M.A."/>
            <person name="Jaiswal S."/>
            <person name="Angadi U.B."/>
            <person name="Kumar N."/>
            <person name="Raza M."/>
            <person name="Shah T.M."/>
            <person name="Rai A."/>
            <person name="Jena J.K."/>
        </authorList>
    </citation>
    <scope>NUCLEOTIDE SEQUENCE [LARGE SCALE GENOMIC DNA]</scope>
    <source>
        <strain evidence="23">DASCIFA01</strain>
        <tissue evidence="23">Testis</tissue>
    </source>
</reference>
<evidence type="ECO:0000256" key="18">
    <source>
        <dbReference type="PROSITE-ProRule" id="PRU00042"/>
    </source>
</evidence>
<feature type="domain" description="C2H2-type" evidence="22">
    <location>
        <begin position="947"/>
        <end position="974"/>
    </location>
</feature>
<keyword evidence="8 19" id="KW-0547">Nucleotide-binding</keyword>
<evidence type="ECO:0000256" key="9">
    <source>
        <dbReference type="ARBA" id="ARBA00022771"/>
    </source>
</evidence>
<dbReference type="GO" id="GO:0005524">
    <property type="term" value="F:ATP binding"/>
    <property type="evidence" value="ECO:0007669"/>
    <property type="project" value="UniProtKB-UniRule"/>
</dbReference>
<dbReference type="FunFam" id="3.30.160.60:FF:001644">
    <property type="entry name" value="Zinc finger protein 574"/>
    <property type="match status" value="1"/>
</dbReference>
<keyword evidence="14" id="KW-0804">Transcription</keyword>
<sequence length="1425" mass="157168">MSGSGRPRTSSFAEPPGVPGAAAAAAGSAVAGGSSSGKTGGAQASGGSSSAFGNLKLGRDSGKVTTVVATPGQGPDRPQEVSYTDIKVIGNGSFGVVYQARLIDSQEMVAIKKVLQDKRFKNRELQIMRKLDHCNIVRLRYFFYSSGEKKDEVYLNLVLDFVPETVYRVARHFNKSKTTIPIIYVKVYMYQLFRSLAYIHSQGVCHRDIKPQNLLVDPDTAVLKLCDFGSAKQLVRGEPNVSYICSRYYRAPELIFGATDYTSNIDIWSAGCVLAELLLGQPIFPGDSGVDQLVLGTPTREQIREMNPNYTEFKFPQIKAHPWTKVFKPRTPPEAISLCSRLLEYTPVTRLSPLEACAHAFFDELRQPNARLPNGRELPQLFNFSPVAAMESSSVYMCFPCYREFPTLEEVLAHQMTCTAENPQLLPNETPIEAAAAAAGLPQVAMQAMSVPQIQTQTAVDLSSLLEQKKTLQADAPRVLYQCADCEVLFDALSLWQQHRKMGCCLETGPGPGGEQSEAGVETAAQPLPTQPEYQDAEQAQNAHEQMEVKEDGRQAEMTMESTTQVFVAVGEVSERVEAPEGVQSNSVPKELPETSVTQETAPVESSAEENSPATRRRGQKKAKPPSSLLCVECGQSFSLVPELVTHRKTQHGLKDAIHRCMVCGEGFLNTTLFLYHRKQHRSEVEEKPKQAQSAIPQLSTTMLEAPGEGLLLLATAGEGQSLMEVTTLEQTITETPVAHVEVELENDGMRGSEALQTEQETAVEGTEILVEKIVDMVDERNGANQEEEMEMAAEKIQEDVEMEKSASAEDMQGEVESSANKEPEKTPSSSTEGLNFLCHQCGSVFTSDQELAQHRRAEHGLEAALHTCAECGAEFMSTTQFLYHRREHKNAAAGHPPAGEMKGRLYSTVATTIVVKPRDNVNLGQPDAIEAPAKLSRDWSRTALPHECPHCGQGFTRRSRLREHVFQHTGEKLFNCKICKKSFPSPANLLRHNLTHGGSRIFNCPLCEKRFFQPTSLKRHMLIHQGGESQERKVRGRGKGRGQSSDGRLHICPECPASFKFESQLNSHRLLHTSHPFPCNVCGEAFIRRKELDLHSLIHQDKEPKTCPNCGSQFLNQTVLDTHLQRCTGEETGRRKYKGHGRGKVGGQLECDMCGHRCVTQDGLDLHRLSHTGQTPLRCPLTPCRRRFASSAALGEHLVAHCCGALGKRNAPRRFTCEFCGKEFAYASTFTVHMRTHTNERPFECSHCGKRFRQLPHLQDHERIHSGERPFTCWVCGKSFSVAARLTEHARVHSGERPYICPRCPTAFRSRPNLDKHMRLHANDPVDPSAQNADDDAAVQTILLVQESASSSPSSSSSAVPVVQEGMLVAEEGSSSVVFLHPNLSMPTITMPTISVPSINVPNISVVAGQDVPHTIEVILEETV</sequence>
<dbReference type="Gene3D" id="1.10.510.10">
    <property type="entry name" value="Transferase(Phosphotransferase) domain 1"/>
    <property type="match status" value="1"/>
</dbReference>
<accession>A0A498MV90</accession>
<dbReference type="SUPFAM" id="SSF57667">
    <property type="entry name" value="beta-beta-alpha zinc fingers"/>
    <property type="match status" value="8"/>
</dbReference>
<keyword evidence="12 19" id="KW-0067">ATP-binding</keyword>
<evidence type="ECO:0000256" key="6">
    <source>
        <dbReference type="ARBA" id="ARBA00022723"/>
    </source>
</evidence>
<dbReference type="SUPFAM" id="SSF56112">
    <property type="entry name" value="Protein kinase-like (PK-like)"/>
    <property type="match status" value="1"/>
</dbReference>
<feature type="domain" description="C2H2-type" evidence="22">
    <location>
        <begin position="1150"/>
        <end position="1177"/>
    </location>
</feature>
<feature type="compositionally biased region" description="Gly residues" evidence="20">
    <location>
        <begin position="34"/>
        <end position="44"/>
    </location>
</feature>
<keyword evidence="15" id="KW-0539">Nucleus</keyword>
<feature type="domain" description="C2H2-type" evidence="22">
    <location>
        <begin position="396"/>
        <end position="423"/>
    </location>
</feature>
<evidence type="ECO:0000256" key="4">
    <source>
        <dbReference type="ARBA" id="ARBA00022527"/>
    </source>
</evidence>
<feature type="domain" description="C2H2-type" evidence="22">
    <location>
        <begin position="629"/>
        <end position="656"/>
    </location>
</feature>
<keyword evidence="11" id="KW-0862">Zinc</keyword>
<dbReference type="InterPro" id="IPR011009">
    <property type="entry name" value="Kinase-like_dom_sf"/>
</dbReference>
<gene>
    <name evidence="23" type="ORF">ROHU_006046</name>
</gene>
<dbReference type="STRING" id="84645.A0A498MV90"/>
<dbReference type="Pfam" id="PF00096">
    <property type="entry name" value="zf-C2H2"/>
    <property type="match status" value="7"/>
</dbReference>
<evidence type="ECO:0000313" key="23">
    <source>
        <dbReference type="EMBL" id="RXN24640.1"/>
    </source>
</evidence>
<dbReference type="PROSITE" id="PS00028">
    <property type="entry name" value="ZINC_FINGER_C2H2_1"/>
    <property type="match status" value="14"/>
</dbReference>
<keyword evidence="9 18" id="KW-0863">Zinc-finger</keyword>
<dbReference type="FunFam" id="1.10.510.10:FF:000055">
    <property type="entry name" value="Glycogen synthase kinase-3 beta"/>
    <property type="match status" value="1"/>
</dbReference>
<dbReference type="EC" id="2.7.11.26" evidence="3"/>
<feature type="region of interest" description="Disordered" evidence="20">
    <location>
        <begin position="799"/>
        <end position="833"/>
    </location>
</feature>
<dbReference type="PROSITE" id="PS00107">
    <property type="entry name" value="PROTEIN_KINASE_ATP"/>
    <property type="match status" value="1"/>
</dbReference>
<comment type="catalytic activity">
    <reaction evidence="16">
        <text>L-seryl-[tau protein] + ATP = O-phospho-L-seryl-[tau protein] + ADP + H(+)</text>
        <dbReference type="Rhea" id="RHEA:12801"/>
        <dbReference type="Rhea" id="RHEA-COMP:13701"/>
        <dbReference type="Rhea" id="RHEA-COMP:13702"/>
        <dbReference type="ChEBI" id="CHEBI:15378"/>
        <dbReference type="ChEBI" id="CHEBI:29999"/>
        <dbReference type="ChEBI" id="CHEBI:30616"/>
        <dbReference type="ChEBI" id="CHEBI:83421"/>
        <dbReference type="ChEBI" id="CHEBI:456216"/>
        <dbReference type="EC" id="2.7.11.26"/>
    </reaction>
</comment>
<feature type="compositionally biased region" description="Basic residues" evidence="20">
    <location>
        <begin position="615"/>
        <end position="624"/>
    </location>
</feature>
<feature type="domain" description="C2H2-type" evidence="22">
    <location>
        <begin position="1003"/>
        <end position="1030"/>
    </location>
</feature>
<evidence type="ECO:0000256" key="10">
    <source>
        <dbReference type="ARBA" id="ARBA00022777"/>
    </source>
</evidence>
<evidence type="ECO:0000256" key="19">
    <source>
        <dbReference type="PROSITE-ProRule" id="PRU10141"/>
    </source>
</evidence>
<dbReference type="GO" id="GO:0032436">
    <property type="term" value="P:positive regulation of proteasomal ubiquitin-dependent protein catabolic process"/>
    <property type="evidence" value="ECO:0007669"/>
    <property type="project" value="TreeGrafter"/>
</dbReference>
<dbReference type="GO" id="GO:0030424">
    <property type="term" value="C:axon"/>
    <property type="evidence" value="ECO:0007669"/>
    <property type="project" value="TreeGrafter"/>
</dbReference>
<comment type="catalytic activity">
    <reaction evidence="17">
        <text>L-threonyl-[tau protein] + ATP = O-phospho-L-threonyl-[tau protein] + ADP + H(+)</text>
        <dbReference type="Rhea" id="RHEA:53904"/>
        <dbReference type="Rhea" id="RHEA-COMP:13703"/>
        <dbReference type="Rhea" id="RHEA-COMP:13704"/>
        <dbReference type="ChEBI" id="CHEBI:15378"/>
        <dbReference type="ChEBI" id="CHEBI:30013"/>
        <dbReference type="ChEBI" id="CHEBI:30616"/>
        <dbReference type="ChEBI" id="CHEBI:61977"/>
        <dbReference type="ChEBI" id="CHEBI:456216"/>
        <dbReference type="EC" id="2.7.11.26"/>
    </reaction>
</comment>
<dbReference type="FunFam" id="3.30.160.60:FF:000202">
    <property type="entry name" value="Zinc finger protein 574"/>
    <property type="match status" value="1"/>
</dbReference>
<dbReference type="Pfam" id="PF00069">
    <property type="entry name" value="Pkinase"/>
    <property type="match status" value="1"/>
</dbReference>
<dbReference type="GO" id="GO:0050321">
    <property type="term" value="F:tau-protein kinase activity"/>
    <property type="evidence" value="ECO:0007669"/>
    <property type="project" value="UniProtKB-EC"/>
</dbReference>
<dbReference type="InterPro" id="IPR000719">
    <property type="entry name" value="Prot_kinase_dom"/>
</dbReference>
<dbReference type="FunFam" id="3.30.160.60:FF:001763">
    <property type="entry name" value="Zinc finger protein 574"/>
    <property type="match status" value="1"/>
</dbReference>
<dbReference type="Gene3D" id="3.30.200.20">
    <property type="entry name" value="Phosphorylase Kinase, domain 1"/>
    <property type="match status" value="1"/>
</dbReference>
<keyword evidence="6" id="KW-0479">Metal-binding</keyword>
<feature type="compositionally biased region" description="Basic and acidic residues" evidence="20">
    <location>
        <begin position="799"/>
        <end position="808"/>
    </location>
</feature>
<dbReference type="FunFam" id="3.30.200.20:FF:000009">
    <property type="entry name" value="Glycogen synthase kinase-3 beta"/>
    <property type="match status" value="1"/>
</dbReference>
<evidence type="ECO:0000256" key="3">
    <source>
        <dbReference type="ARBA" id="ARBA00012407"/>
    </source>
</evidence>
<dbReference type="FunFam" id="3.30.160.60:FF:000100">
    <property type="entry name" value="Zinc finger 45-like"/>
    <property type="match status" value="1"/>
</dbReference>
<feature type="domain" description="C2H2-type" evidence="22">
    <location>
        <begin position="867"/>
        <end position="894"/>
    </location>
</feature>
<evidence type="ECO:0000256" key="7">
    <source>
        <dbReference type="ARBA" id="ARBA00022737"/>
    </source>
</evidence>
<evidence type="ECO:0000256" key="12">
    <source>
        <dbReference type="ARBA" id="ARBA00022840"/>
    </source>
</evidence>
<evidence type="ECO:0000256" key="15">
    <source>
        <dbReference type="ARBA" id="ARBA00023242"/>
    </source>
</evidence>
<dbReference type="InterPro" id="IPR008271">
    <property type="entry name" value="Ser/Thr_kinase_AS"/>
</dbReference>
<feature type="domain" description="C2H2-type" evidence="22">
    <location>
        <begin position="837"/>
        <end position="865"/>
    </location>
</feature>
<evidence type="ECO:0000256" key="11">
    <source>
        <dbReference type="ARBA" id="ARBA00022833"/>
    </source>
</evidence>
<evidence type="ECO:0000256" key="5">
    <source>
        <dbReference type="ARBA" id="ARBA00022679"/>
    </source>
</evidence>
<dbReference type="FunFam" id="3.30.160.60:FF:001289">
    <property type="entry name" value="Zinc finger protein 574"/>
    <property type="match status" value="1"/>
</dbReference>